<dbReference type="PROSITE" id="PS52015">
    <property type="entry name" value="TONB_CTD"/>
    <property type="match status" value="1"/>
</dbReference>
<dbReference type="HOGENOM" id="CLU_052089_0_0_6"/>
<name>D4XMD6_ACIHA</name>
<comment type="subcellular location">
    <subcellularLocation>
        <location evidence="1">Membrane</location>
        <topology evidence="1">Single-pass membrane protein</topology>
    </subcellularLocation>
</comment>
<evidence type="ECO:0000259" key="7">
    <source>
        <dbReference type="PROSITE" id="PS52015"/>
    </source>
</evidence>
<reference evidence="9" key="1">
    <citation type="submission" date="2010-03" db="EMBL/GenBank/DDBJ databases">
        <title>Complete sequence of Mobiluncus curtisii ATCC 43063.</title>
        <authorList>
            <person name="Muzny D."/>
            <person name="Qin X."/>
            <person name="Deng J."/>
            <person name="Jiang H."/>
            <person name="Liu Y."/>
            <person name="Qu J."/>
            <person name="Song X.-Z."/>
            <person name="Zhang L."/>
            <person name="Thornton R."/>
            <person name="Coyle M."/>
            <person name="Francisco L."/>
            <person name="Jackson L."/>
            <person name="Javaid M."/>
            <person name="Korchina V."/>
            <person name="Kovar C."/>
            <person name="Mata R."/>
            <person name="Mathew T."/>
            <person name="Ngo R."/>
            <person name="Nguyen L."/>
            <person name="Nguyen N."/>
            <person name="Okwuonu G."/>
            <person name="Ongeri F."/>
            <person name="Pham C."/>
            <person name="Simmons D."/>
            <person name="Wilczek-Boney K."/>
            <person name="Hale W."/>
            <person name="Jakkamsetti A."/>
            <person name="Pham P."/>
            <person name="Ruth R."/>
            <person name="San Lucas F."/>
            <person name="Warren J."/>
            <person name="Zhang J."/>
            <person name="Zhao Z."/>
            <person name="Zhou C."/>
            <person name="Zhu D."/>
            <person name="Lee S."/>
            <person name="Bess C."/>
            <person name="Blankenburg K."/>
            <person name="Forbes L."/>
            <person name="Fu Q."/>
            <person name="Gubbala S."/>
            <person name="Hirani K."/>
            <person name="Jayaseelan J.C."/>
            <person name="Lara F."/>
            <person name="Munidasa M."/>
            <person name="Palculict T."/>
            <person name="Patil S."/>
            <person name="Pu L.-L."/>
            <person name="Saada N."/>
            <person name="Tang L."/>
            <person name="Weissenberger G."/>
            <person name="Zhu Y."/>
            <person name="Hemphill L."/>
            <person name="Shang Y."/>
            <person name="Youmans B."/>
            <person name="Ayvaz T."/>
            <person name="Ross M."/>
            <person name="Santibanez J."/>
            <person name="Aqrawi P."/>
            <person name="Gross S."/>
            <person name="Joshi V."/>
            <person name="Fowler G."/>
            <person name="Nazareth L."/>
            <person name="Reid J."/>
            <person name="Worley K."/>
            <person name="Petrosino J."/>
            <person name="Highlander S."/>
            <person name="Gibbs R."/>
            <person name="Gibbs R."/>
        </authorList>
    </citation>
    <scope>NUCLEOTIDE SEQUENCE [LARGE SCALE GENOMIC DNA]</scope>
    <source>
        <strain evidence="9">ATCC 19194</strain>
    </source>
</reference>
<dbReference type="SUPFAM" id="SSF74653">
    <property type="entry name" value="TolA/TonB C-terminal domain"/>
    <property type="match status" value="1"/>
</dbReference>
<dbReference type="Gene3D" id="3.30.1150.10">
    <property type="match status" value="1"/>
</dbReference>
<dbReference type="Pfam" id="PF03544">
    <property type="entry name" value="TonB_C"/>
    <property type="match status" value="1"/>
</dbReference>
<evidence type="ECO:0000256" key="1">
    <source>
        <dbReference type="ARBA" id="ARBA00004167"/>
    </source>
</evidence>
<evidence type="ECO:0000313" key="8">
    <source>
        <dbReference type="EMBL" id="EFF83663.1"/>
    </source>
</evidence>
<comment type="caution">
    <text evidence="8">The sequence shown here is derived from an EMBL/GenBank/DDBJ whole genome shotgun (WGS) entry which is preliminary data.</text>
</comment>
<evidence type="ECO:0000256" key="5">
    <source>
        <dbReference type="SAM" id="Coils"/>
    </source>
</evidence>
<dbReference type="GO" id="GO:0055085">
    <property type="term" value="P:transmembrane transport"/>
    <property type="evidence" value="ECO:0007669"/>
    <property type="project" value="InterPro"/>
</dbReference>
<sequence length="303" mass="34743">MRHFCRLYTMWNKINFRTQMTSFWWQDPIFVGAVVIAIMVHGLVLTTQFSMPSPTDTSTKEIAVSVRPSQDKVEHADFLAQTDQQGSGEFHQAHRMSSDMPTPMQSDATTGEHELESLETIQQKRELLFEEKVLMTVLSWQKQAEQNERKKALEELQSQFQAKAAMVASLEAQYLQRQQNFSRKQRIKTVDGIQAKQDASAAYLDKFRQKVELYGNRYYPDAAKQQRLAGEVRLMVILNAQGGIRAIRLIESSGHPILDEAARASVRRGAPFGAFDSSMKDISELRIIRTWRFDPVDAEFEVH</sequence>
<keyword evidence="5" id="KW-0175">Coiled coil</keyword>
<keyword evidence="3 6" id="KW-1133">Transmembrane helix</keyword>
<evidence type="ECO:0000256" key="2">
    <source>
        <dbReference type="ARBA" id="ARBA00022692"/>
    </source>
</evidence>
<protein>
    <submittedName>
        <fullName evidence="8">TonB family domain protein</fullName>
    </submittedName>
</protein>
<dbReference type="EMBL" id="ADMT01000097">
    <property type="protein sequence ID" value="EFF83663.1"/>
    <property type="molecule type" value="Genomic_DNA"/>
</dbReference>
<accession>D4XMD6</accession>
<dbReference type="AlphaFoldDB" id="D4XMD6"/>
<dbReference type="InterPro" id="IPR006260">
    <property type="entry name" value="TonB/TolA_C"/>
</dbReference>
<evidence type="ECO:0000256" key="6">
    <source>
        <dbReference type="SAM" id="Phobius"/>
    </source>
</evidence>
<proteinExistence type="predicted"/>
<gene>
    <name evidence="8" type="ORF">HMP0015_0878</name>
</gene>
<feature type="coiled-coil region" evidence="5">
    <location>
        <begin position="142"/>
        <end position="173"/>
    </location>
</feature>
<evidence type="ECO:0000313" key="9">
    <source>
        <dbReference type="Proteomes" id="UP000003085"/>
    </source>
</evidence>
<keyword evidence="4 6" id="KW-0472">Membrane</keyword>
<organism evidence="8 9">
    <name type="scientific">Acinetobacter haemolyticus ATCC 19194</name>
    <dbReference type="NCBI Taxonomy" id="707232"/>
    <lineage>
        <taxon>Bacteria</taxon>
        <taxon>Pseudomonadati</taxon>
        <taxon>Pseudomonadota</taxon>
        <taxon>Gammaproteobacteria</taxon>
        <taxon>Moraxellales</taxon>
        <taxon>Moraxellaceae</taxon>
        <taxon>Acinetobacter</taxon>
    </lineage>
</organism>
<feature type="domain" description="TonB C-terminal" evidence="7">
    <location>
        <begin position="204"/>
        <end position="303"/>
    </location>
</feature>
<dbReference type="NCBIfam" id="TIGR01352">
    <property type="entry name" value="tonB_Cterm"/>
    <property type="match status" value="1"/>
</dbReference>
<dbReference type="InterPro" id="IPR037682">
    <property type="entry name" value="TonB_C"/>
</dbReference>
<dbReference type="GO" id="GO:0016020">
    <property type="term" value="C:membrane"/>
    <property type="evidence" value="ECO:0007669"/>
    <property type="project" value="UniProtKB-SubCell"/>
</dbReference>
<keyword evidence="2 6" id="KW-0812">Transmembrane</keyword>
<feature type="transmembrane region" description="Helical" evidence="6">
    <location>
        <begin position="21"/>
        <end position="44"/>
    </location>
</feature>
<evidence type="ECO:0000256" key="3">
    <source>
        <dbReference type="ARBA" id="ARBA00022989"/>
    </source>
</evidence>
<dbReference type="Proteomes" id="UP000003085">
    <property type="component" value="Unassembled WGS sequence"/>
</dbReference>
<evidence type="ECO:0000256" key="4">
    <source>
        <dbReference type="ARBA" id="ARBA00023136"/>
    </source>
</evidence>